<dbReference type="AlphaFoldDB" id="A0A7K1Y5Q8"/>
<dbReference type="NCBIfam" id="NF047558">
    <property type="entry name" value="TPR_END_plus"/>
    <property type="match status" value="1"/>
</dbReference>
<gene>
    <name evidence="3" type="ORF">GS399_02960</name>
</gene>
<reference evidence="3 4" key="1">
    <citation type="submission" date="2019-11" db="EMBL/GenBank/DDBJ databases">
        <title>Pedobacter sp. HMF7647 Genome sequencing and assembly.</title>
        <authorList>
            <person name="Kang H."/>
            <person name="Kim H."/>
            <person name="Joh K."/>
        </authorList>
    </citation>
    <scope>NUCLEOTIDE SEQUENCE [LARGE SCALE GENOMIC DNA]</scope>
    <source>
        <strain evidence="3 4">HMF7647</strain>
    </source>
</reference>
<sequence>MQYKRYLLLAFIFVSLSLKAQNPANTNIKFRQFAHMQDSLLHVAYVKRDIKSYNTVLNRFLSSYQKLSKEDQQYFKGYDINFLYNLSCTYSLLNDKRMAIESLERSINAGYTNYNHIQEDTDLDNIRNEQGYKDIFEKLRRTSDYLYILKGATKYNPTENRELPKFTYQSRRDSNLISLRKSFKLDSIAGQGSEVSKILNLMHWVHNLIPHDGNHNNPAVKNALSTISVCKSEKRGLNCRGLATVLNECYLSIGIKSRFVTCLPKDSLKVDNDCHVINMVYSNELKKWLWIDPTNDAYVMNENGELLSIAEVRERIIADKPVILTPEANWNHKASIKKEDYLYNYMAKNLYLLECPLNSEYDAETRQQGKTINYLQLVPLDYFNKSLETSKIIDNDTKTSLNIYRTNNPDVFWTAP</sequence>
<protein>
    <submittedName>
        <fullName evidence="3">Transglutaminase domain-containing protein</fullName>
    </submittedName>
</protein>
<evidence type="ECO:0000313" key="4">
    <source>
        <dbReference type="Proteomes" id="UP000466586"/>
    </source>
</evidence>
<proteinExistence type="predicted"/>
<dbReference type="Pfam" id="PF01841">
    <property type="entry name" value="Transglut_core"/>
    <property type="match status" value="1"/>
</dbReference>
<evidence type="ECO:0000313" key="3">
    <source>
        <dbReference type="EMBL" id="MXV49917.1"/>
    </source>
</evidence>
<dbReference type="Gene3D" id="3.10.620.30">
    <property type="match status" value="1"/>
</dbReference>
<feature type="signal peptide" evidence="1">
    <location>
        <begin position="1"/>
        <end position="20"/>
    </location>
</feature>
<accession>A0A7K1Y5Q8</accession>
<dbReference type="SUPFAM" id="SSF54001">
    <property type="entry name" value="Cysteine proteinases"/>
    <property type="match status" value="1"/>
</dbReference>
<dbReference type="EMBL" id="WVHT01000001">
    <property type="protein sequence ID" value="MXV49917.1"/>
    <property type="molecule type" value="Genomic_DNA"/>
</dbReference>
<evidence type="ECO:0000259" key="2">
    <source>
        <dbReference type="Pfam" id="PF01841"/>
    </source>
</evidence>
<name>A0A7K1Y5Q8_9SPHI</name>
<feature type="domain" description="Transglutaminase-like" evidence="2">
    <location>
        <begin position="188"/>
        <end position="293"/>
    </location>
</feature>
<evidence type="ECO:0000256" key="1">
    <source>
        <dbReference type="SAM" id="SignalP"/>
    </source>
</evidence>
<dbReference type="RefSeq" id="WP_160843080.1">
    <property type="nucleotide sequence ID" value="NZ_WVHT01000001.1"/>
</dbReference>
<organism evidence="3 4">
    <name type="scientific">Hufsiella arboris</name>
    <dbReference type="NCBI Taxonomy" id="2695275"/>
    <lineage>
        <taxon>Bacteria</taxon>
        <taxon>Pseudomonadati</taxon>
        <taxon>Bacteroidota</taxon>
        <taxon>Sphingobacteriia</taxon>
        <taxon>Sphingobacteriales</taxon>
        <taxon>Sphingobacteriaceae</taxon>
        <taxon>Hufsiella</taxon>
    </lineage>
</organism>
<keyword evidence="1" id="KW-0732">Signal</keyword>
<comment type="caution">
    <text evidence="3">The sequence shown here is derived from an EMBL/GenBank/DDBJ whole genome shotgun (WGS) entry which is preliminary data.</text>
</comment>
<keyword evidence="4" id="KW-1185">Reference proteome</keyword>
<dbReference type="InterPro" id="IPR038765">
    <property type="entry name" value="Papain-like_cys_pep_sf"/>
</dbReference>
<dbReference type="Proteomes" id="UP000466586">
    <property type="component" value="Unassembled WGS sequence"/>
</dbReference>
<feature type="chain" id="PRO_5029777402" evidence="1">
    <location>
        <begin position="21"/>
        <end position="416"/>
    </location>
</feature>
<dbReference type="InterPro" id="IPR002931">
    <property type="entry name" value="Transglutaminase-like"/>
</dbReference>